<dbReference type="OrthoDB" id="102473at2157"/>
<evidence type="ECO:0000256" key="1">
    <source>
        <dbReference type="SAM" id="Phobius"/>
    </source>
</evidence>
<dbReference type="EMBL" id="CP014854">
    <property type="protein sequence ID" value="ASI98695.1"/>
    <property type="molecule type" value="Genomic_DNA"/>
</dbReference>
<evidence type="ECO:0000313" key="3">
    <source>
        <dbReference type="Proteomes" id="UP000197156"/>
    </source>
</evidence>
<proteinExistence type="predicted"/>
<dbReference type="KEGG" id="tce:A3L02_03530"/>
<feature type="transmembrane region" description="Helical" evidence="1">
    <location>
        <begin position="71"/>
        <end position="89"/>
    </location>
</feature>
<keyword evidence="3" id="KW-1185">Reference proteome</keyword>
<gene>
    <name evidence="2" type="ORF">A3L02_03530</name>
</gene>
<sequence length="131" mass="14003">MPYWHAMFFGMGAVAVLAFLLALFVAALFLWMAAKLIGIRDASIGRAMVAILGGGILGMIVGALFGIFLHPLGPIMAFITELWVIKVVFNTDWLRAFLAWLLSGVIVVLVLFILVILGLLTFGALGALAGI</sequence>
<evidence type="ECO:0008006" key="4">
    <source>
        <dbReference type="Google" id="ProtNLM"/>
    </source>
</evidence>
<keyword evidence="1" id="KW-0472">Membrane</keyword>
<name>A0A218P1B1_THECE</name>
<feature type="transmembrane region" description="Helical" evidence="1">
    <location>
        <begin position="44"/>
        <end position="65"/>
    </location>
</feature>
<dbReference type="RefSeq" id="WP_088862656.1">
    <property type="nucleotide sequence ID" value="NZ_CP014854.1"/>
</dbReference>
<protein>
    <recommendedName>
        <fullName evidence="4">DUF456 domain-containing protein</fullName>
    </recommendedName>
</protein>
<dbReference type="AlphaFoldDB" id="A0A218P1B1"/>
<accession>A0A218P1B1</accession>
<organism evidence="2 3">
    <name type="scientific">Thermococcus celer Vu 13 = JCM 8558</name>
    <dbReference type="NCBI Taxonomy" id="1293037"/>
    <lineage>
        <taxon>Archaea</taxon>
        <taxon>Methanobacteriati</taxon>
        <taxon>Methanobacteriota</taxon>
        <taxon>Thermococci</taxon>
        <taxon>Thermococcales</taxon>
        <taxon>Thermococcaceae</taxon>
        <taxon>Thermococcus</taxon>
    </lineage>
</organism>
<dbReference type="GeneID" id="33323797"/>
<keyword evidence="1" id="KW-0812">Transmembrane</keyword>
<keyword evidence="1" id="KW-1133">Transmembrane helix</keyword>
<evidence type="ECO:0000313" key="2">
    <source>
        <dbReference type="EMBL" id="ASI98695.1"/>
    </source>
</evidence>
<feature type="transmembrane region" description="Helical" evidence="1">
    <location>
        <begin position="6"/>
        <end position="32"/>
    </location>
</feature>
<feature type="transmembrane region" description="Helical" evidence="1">
    <location>
        <begin position="96"/>
        <end position="129"/>
    </location>
</feature>
<reference evidence="2 3" key="1">
    <citation type="submission" date="2016-03" db="EMBL/GenBank/DDBJ databases">
        <title>Complete genome sequence of Thermococcus celer.</title>
        <authorList>
            <person name="Oger P.M."/>
        </authorList>
    </citation>
    <scope>NUCLEOTIDE SEQUENCE [LARGE SCALE GENOMIC DNA]</scope>
    <source>
        <strain evidence="2 3">Vu 13</strain>
    </source>
</reference>
<dbReference type="Proteomes" id="UP000197156">
    <property type="component" value="Chromosome"/>
</dbReference>